<dbReference type="STRING" id="6832.A0A553PM06"/>
<dbReference type="Gene3D" id="2.60.40.1730">
    <property type="entry name" value="tricorn interacting facor f3 domain"/>
    <property type="match status" value="1"/>
</dbReference>
<dbReference type="GO" id="GO:0008270">
    <property type="term" value="F:zinc ion binding"/>
    <property type="evidence" value="ECO:0007669"/>
    <property type="project" value="InterPro"/>
</dbReference>
<evidence type="ECO:0000256" key="23">
    <source>
        <dbReference type="PIRSR" id="PIRSR634016-3"/>
    </source>
</evidence>
<name>A0A553PM06_TIGCA</name>
<evidence type="ECO:0000313" key="30">
    <source>
        <dbReference type="Proteomes" id="UP000318571"/>
    </source>
</evidence>
<dbReference type="EC" id="3.4.11.7" evidence="6"/>
<dbReference type="GO" id="GO:0005886">
    <property type="term" value="C:plasma membrane"/>
    <property type="evidence" value="ECO:0007669"/>
    <property type="project" value="UniProtKB-SubCell"/>
</dbReference>
<feature type="binding site" evidence="22">
    <location>
        <position position="936"/>
    </location>
    <ligand>
        <name>substrate</name>
    </ligand>
</feature>
<keyword evidence="16" id="KW-1133">Transmembrane helix</keyword>
<comment type="catalytic activity">
    <reaction evidence="1">
        <text>Release of N-terminal glutamate (and to a lesser extent aspartate) from a peptide.</text>
        <dbReference type="EC" id="3.4.11.7"/>
    </reaction>
</comment>
<dbReference type="InterPro" id="IPR024571">
    <property type="entry name" value="ERAP1-like_C_dom"/>
</dbReference>
<keyword evidence="8" id="KW-1003">Cell membrane</keyword>
<feature type="binding site" evidence="23">
    <location>
        <position position="450"/>
    </location>
    <ligand>
        <name>Zn(2+)</name>
        <dbReference type="ChEBI" id="CHEBI:29105"/>
        <note>catalytic</note>
    </ligand>
</feature>
<dbReference type="GO" id="GO:0005615">
    <property type="term" value="C:extracellular space"/>
    <property type="evidence" value="ECO:0007669"/>
    <property type="project" value="TreeGrafter"/>
</dbReference>
<feature type="signal peptide" evidence="25">
    <location>
        <begin position="1"/>
        <end position="16"/>
    </location>
</feature>
<keyword evidence="13 23" id="KW-0862">Zinc</keyword>
<dbReference type="GO" id="GO:0006508">
    <property type="term" value="P:proteolysis"/>
    <property type="evidence" value="ECO:0007669"/>
    <property type="project" value="UniProtKB-KW"/>
</dbReference>
<evidence type="ECO:0000256" key="3">
    <source>
        <dbReference type="ARBA" id="ARBA00004609"/>
    </source>
</evidence>
<accession>A0A553PM06</accession>
<comment type="cofactor">
    <cofactor evidence="23">
        <name>Zn(2+)</name>
        <dbReference type="ChEBI" id="CHEBI:29105"/>
    </cofactor>
    <text evidence="23">Binds 1 zinc ion per subunit.</text>
</comment>
<evidence type="ECO:0000256" key="6">
    <source>
        <dbReference type="ARBA" id="ARBA00012567"/>
    </source>
</evidence>
<evidence type="ECO:0000256" key="19">
    <source>
        <dbReference type="ARBA" id="ARBA00023157"/>
    </source>
</evidence>
<evidence type="ECO:0000256" key="22">
    <source>
        <dbReference type="PIRSR" id="PIRSR634016-2"/>
    </source>
</evidence>
<feature type="chain" id="PRO_5022137229" description="glutamyl aminopeptidase" evidence="25">
    <location>
        <begin position="17"/>
        <end position="1041"/>
    </location>
</feature>
<dbReference type="InterPro" id="IPR050344">
    <property type="entry name" value="Peptidase_M1_aminopeptidases"/>
</dbReference>
<keyword evidence="12" id="KW-0378">Hydrolase</keyword>
<dbReference type="InterPro" id="IPR042097">
    <property type="entry name" value="Aminopeptidase_N-like_N_sf"/>
</dbReference>
<dbReference type="GO" id="GO:0004230">
    <property type="term" value="F:glutamyl aminopeptidase activity"/>
    <property type="evidence" value="ECO:0007669"/>
    <property type="project" value="UniProtKB-EC"/>
</dbReference>
<feature type="active site" description="Proton acceptor" evidence="21">
    <location>
        <position position="447"/>
    </location>
</feature>
<keyword evidence="14" id="KW-0106">Calcium</keyword>
<keyword evidence="30" id="KW-1185">Reference proteome</keyword>
<evidence type="ECO:0000256" key="11">
    <source>
        <dbReference type="ARBA" id="ARBA00022723"/>
    </source>
</evidence>
<keyword evidence="17" id="KW-0482">Metalloprotease</keyword>
<sequence>MRSLVIVLVLIPGLLAAPDFDYPFAINRPKLVTLGEQVEVSCNVGSQLKYDTSICTFTNPDSEVLTLNVETGEVTHENRGDVTGYKAFGDENRCGLNITSIQQKDIGQWACHLPKVEPQVFDHKGKFNILTAEEDHVNKVRLPRHLIPSHYDVSWAIHLENETNPVANGHVGIDLKFDVNAQDQKQVTLHSKQLLIKEDTIVVKRMAEQPDILDILSLEYDLEREFLTMHLKDILTQGDYRVEMEFDVALQDDMRGLYRSSYKENGQTKYLAATQFEKTDARKAFPCLDEPNMKATFNVTIDHHKNLTAVSNMPLTVGESTIQDFSQSKGVPTPIMSTYLLAILVSDFESTKSPSEEDFLQVYHMKSKKGQADLAAKAGTDILRFYEQYFAIDYEIPKMDMAAIPDFDAGAMENWGLITYRESRLLYQEGLSAKEDQDAIVEVIAHELSHQWFGNLVTMDWWTDLWLNEGFATYMEYIGANSYLPDNQKQERAVLNDLHDVLGIDSLKSAVPISVEVGNPYYDFTYTRLAYGKGGCLLRMVEAFMTLDTFKEGVNQYLKGNNHGNTVREDLWQSLNNVAELESIDISTVMEGFTKKEGYPVITVDEVNEKTLTLSQKRFYINSTAEESTFIWFVPISVAYPEWFMEDDPTIELNVNKVPYVLNAQQTGYFRVNYDAENWLALTDELKNDPNNIHLLNRAQIMDDSFNLARAKQLEYSTPLDMTEYLTKEKEYVPLQAALNNLNYLDLMLRKSNEDYKAFQNFVRGILDSKYENFATAPSDTLPQILFKETVNKWLCSYGHQNCINAAKSQFQHYMQEHGNNSATIDPNFKQLVFQVAIQNGGNEEFEFLLNQLENVQLDQDTVKILRGLGASEDEANLKKILDISIATDSIIRAQDIFYLYAQISKSAVGGPFQFQWLEQNFPEVKAKFGSSFGKRIVNLLGGFMAAANTEPEIEELKEFIRKHYEDIGSGISDLNQGIDKAETNLKWVQESQIDVQTWLEEGGFYESGDDGGGDDENAASGHEISLTILCLGFLFLVLGC</sequence>
<dbReference type="GO" id="GO:0070006">
    <property type="term" value="F:metalloaminopeptidase activity"/>
    <property type="evidence" value="ECO:0007669"/>
    <property type="project" value="TreeGrafter"/>
</dbReference>
<keyword evidence="11 23" id="KW-0479">Metal-binding</keyword>
<feature type="site" description="Transition state stabilizer" evidence="24">
    <location>
        <position position="531"/>
    </location>
</feature>
<evidence type="ECO:0000259" key="27">
    <source>
        <dbReference type="Pfam" id="PF11838"/>
    </source>
</evidence>
<dbReference type="EMBL" id="VCGU01000003">
    <property type="protein sequence ID" value="TRY78714.1"/>
    <property type="molecule type" value="Genomic_DNA"/>
</dbReference>
<dbReference type="OMA" id="FAIDYEI"/>
<dbReference type="Proteomes" id="UP000318571">
    <property type="component" value="Chromosome 11"/>
</dbReference>
<dbReference type="InterPro" id="IPR001930">
    <property type="entry name" value="Peptidase_M1"/>
</dbReference>
<evidence type="ECO:0000256" key="25">
    <source>
        <dbReference type="SAM" id="SignalP"/>
    </source>
</evidence>
<dbReference type="InterPro" id="IPR027268">
    <property type="entry name" value="Peptidase_M4/M1_CTD_sf"/>
</dbReference>
<comment type="similarity">
    <text evidence="4">Belongs to the peptidase M1 family.</text>
</comment>
<dbReference type="GO" id="GO:0005737">
    <property type="term" value="C:cytoplasm"/>
    <property type="evidence" value="ECO:0007669"/>
    <property type="project" value="TreeGrafter"/>
</dbReference>
<evidence type="ECO:0000256" key="10">
    <source>
        <dbReference type="ARBA" id="ARBA00022692"/>
    </source>
</evidence>
<evidence type="ECO:0000256" key="13">
    <source>
        <dbReference type="ARBA" id="ARBA00022833"/>
    </source>
</evidence>
<dbReference type="FunFam" id="2.60.40.1730:FF:000012">
    <property type="entry name" value="Aminopeptidase N"/>
    <property type="match status" value="1"/>
</dbReference>
<keyword evidence="20" id="KW-0325">Glycoprotein</keyword>
<evidence type="ECO:0000256" key="1">
    <source>
        <dbReference type="ARBA" id="ARBA00001703"/>
    </source>
</evidence>
<dbReference type="Pfam" id="PF01433">
    <property type="entry name" value="Peptidase_M1"/>
    <property type="match status" value="1"/>
</dbReference>
<evidence type="ECO:0000256" key="21">
    <source>
        <dbReference type="PIRSR" id="PIRSR634016-1"/>
    </source>
</evidence>
<feature type="binding site" evidence="23">
    <location>
        <position position="469"/>
    </location>
    <ligand>
        <name>Zn(2+)</name>
        <dbReference type="ChEBI" id="CHEBI:29105"/>
        <note>catalytic</note>
    </ligand>
</feature>
<evidence type="ECO:0000256" key="9">
    <source>
        <dbReference type="ARBA" id="ARBA00022670"/>
    </source>
</evidence>
<feature type="domain" description="Peptidase M1 membrane alanine aminopeptidase" evidence="26">
    <location>
        <begin position="378"/>
        <end position="592"/>
    </location>
</feature>
<proteinExistence type="inferred from homology"/>
<dbReference type="CDD" id="cd09601">
    <property type="entry name" value="M1_APN-Q_like"/>
    <property type="match status" value="1"/>
</dbReference>
<evidence type="ECO:0000256" key="5">
    <source>
        <dbReference type="ARBA" id="ARBA00011748"/>
    </source>
</evidence>
<dbReference type="SUPFAM" id="SSF55486">
    <property type="entry name" value="Metalloproteases ('zincins'), catalytic domain"/>
    <property type="match status" value="1"/>
</dbReference>
<dbReference type="InterPro" id="IPR034016">
    <property type="entry name" value="M1_APN-typ"/>
</dbReference>
<dbReference type="AlphaFoldDB" id="A0A553PM06"/>
<evidence type="ECO:0000256" key="15">
    <source>
        <dbReference type="ARBA" id="ARBA00022968"/>
    </source>
</evidence>
<protein>
    <recommendedName>
        <fullName evidence="6">glutamyl aminopeptidase</fullName>
        <ecNumber evidence="6">3.4.11.7</ecNumber>
    </recommendedName>
</protein>
<dbReference type="PANTHER" id="PTHR11533:SF276">
    <property type="entry name" value="GLUTAMYL AMINOPEPTIDASE"/>
    <property type="match status" value="1"/>
</dbReference>
<evidence type="ECO:0000256" key="12">
    <source>
        <dbReference type="ARBA" id="ARBA00022801"/>
    </source>
</evidence>
<evidence type="ECO:0000256" key="7">
    <source>
        <dbReference type="ARBA" id="ARBA00022438"/>
    </source>
</evidence>
<keyword evidence="10" id="KW-0812">Transmembrane</keyword>
<dbReference type="InterPro" id="IPR014782">
    <property type="entry name" value="Peptidase_M1_dom"/>
</dbReference>
<feature type="domain" description="Aminopeptidase N-like N-terminal" evidence="28">
    <location>
        <begin position="148"/>
        <end position="340"/>
    </location>
</feature>
<keyword evidence="7" id="KW-0031">Aminopeptidase</keyword>
<organism evidence="29 30">
    <name type="scientific">Tigriopus californicus</name>
    <name type="common">Marine copepod</name>
    <dbReference type="NCBI Taxonomy" id="6832"/>
    <lineage>
        <taxon>Eukaryota</taxon>
        <taxon>Metazoa</taxon>
        <taxon>Ecdysozoa</taxon>
        <taxon>Arthropoda</taxon>
        <taxon>Crustacea</taxon>
        <taxon>Multicrustacea</taxon>
        <taxon>Hexanauplia</taxon>
        <taxon>Copepoda</taxon>
        <taxon>Harpacticoida</taxon>
        <taxon>Harpacticidae</taxon>
        <taxon>Tigriopus</taxon>
    </lineage>
</organism>
<dbReference type="Pfam" id="PF17900">
    <property type="entry name" value="Peptidase_M1_N"/>
    <property type="match status" value="1"/>
</dbReference>
<feature type="binding site" evidence="22">
    <location>
        <position position="277"/>
    </location>
    <ligand>
        <name>substrate</name>
    </ligand>
</feature>
<comment type="caution">
    <text evidence="29">The sequence shown here is derived from an EMBL/GenBank/DDBJ whole genome shotgun (WGS) entry which is preliminary data.</text>
</comment>
<keyword evidence="25" id="KW-0732">Signal</keyword>
<keyword evidence="9" id="KW-0645">Protease</keyword>
<dbReference type="PANTHER" id="PTHR11533">
    <property type="entry name" value="PROTEASE M1 ZINC METALLOPROTEASE"/>
    <property type="match status" value="1"/>
</dbReference>
<feature type="binding site" evidence="23">
    <location>
        <position position="446"/>
    </location>
    <ligand>
        <name>Zn(2+)</name>
        <dbReference type="ChEBI" id="CHEBI:29105"/>
        <note>catalytic</note>
    </ligand>
</feature>
<dbReference type="FunFam" id="1.25.50.20:FF:000001">
    <property type="entry name" value="Aminopeptidase"/>
    <property type="match status" value="1"/>
</dbReference>
<dbReference type="Pfam" id="PF11838">
    <property type="entry name" value="ERAP1_C"/>
    <property type="match status" value="1"/>
</dbReference>
<evidence type="ECO:0000256" key="24">
    <source>
        <dbReference type="PIRSR" id="PIRSR634016-4"/>
    </source>
</evidence>
<gene>
    <name evidence="29" type="ORF">TCAL_06795</name>
</gene>
<keyword evidence="15" id="KW-0735">Signal-anchor</keyword>
<dbReference type="Gene3D" id="2.60.40.1910">
    <property type="match status" value="1"/>
</dbReference>
<comment type="subcellular location">
    <subcellularLocation>
        <location evidence="3">Cell membrane</location>
        <topology evidence="3">Lipid-anchor</topology>
        <topology evidence="3">GPI-anchor</topology>
    </subcellularLocation>
    <subcellularLocation>
        <location evidence="2">Cell membrane</location>
        <topology evidence="2">Single-pass type II membrane protein</topology>
    </subcellularLocation>
</comment>
<dbReference type="Gene3D" id="1.10.390.10">
    <property type="entry name" value="Neutral Protease Domain 2"/>
    <property type="match status" value="1"/>
</dbReference>
<dbReference type="SUPFAM" id="SSF63737">
    <property type="entry name" value="Leukotriene A4 hydrolase N-terminal domain"/>
    <property type="match status" value="1"/>
</dbReference>
<evidence type="ECO:0000256" key="2">
    <source>
        <dbReference type="ARBA" id="ARBA00004401"/>
    </source>
</evidence>
<dbReference type="GO" id="GO:0043171">
    <property type="term" value="P:peptide catabolic process"/>
    <property type="evidence" value="ECO:0007669"/>
    <property type="project" value="TreeGrafter"/>
</dbReference>
<feature type="domain" description="ERAP1-like C-terminal" evidence="27">
    <location>
        <begin position="660"/>
        <end position="982"/>
    </location>
</feature>
<keyword evidence="18" id="KW-0472">Membrane</keyword>
<evidence type="ECO:0000256" key="17">
    <source>
        <dbReference type="ARBA" id="ARBA00023049"/>
    </source>
</evidence>
<dbReference type="PRINTS" id="PR00756">
    <property type="entry name" value="ALADIPTASE"/>
</dbReference>
<dbReference type="GO" id="GO:0042277">
    <property type="term" value="F:peptide binding"/>
    <property type="evidence" value="ECO:0007669"/>
    <property type="project" value="TreeGrafter"/>
</dbReference>
<evidence type="ECO:0000256" key="8">
    <source>
        <dbReference type="ARBA" id="ARBA00022475"/>
    </source>
</evidence>
<evidence type="ECO:0000256" key="20">
    <source>
        <dbReference type="ARBA" id="ARBA00023180"/>
    </source>
</evidence>
<evidence type="ECO:0000259" key="28">
    <source>
        <dbReference type="Pfam" id="PF17900"/>
    </source>
</evidence>
<dbReference type="FunFam" id="1.10.390.10:FF:000016">
    <property type="entry name" value="Glutamyl aminopeptidase"/>
    <property type="match status" value="1"/>
</dbReference>
<evidence type="ECO:0000256" key="14">
    <source>
        <dbReference type="ARBA" id="ARBA00022837"/>
    </source>
</evidence>
<evidence type="ECO:0000256" key="18">
    <source>
        <dbReference type="ARBA" id="ARBA00023136"/>
    </source>
</evidence>
<feature type="binding site" evidence="22">
    <location>
        <begin position="410"/>
        <end position="414"/>
    </location>
    <ligand>
        <name>substrate</name>
    </ligand>
</feature>
<evidence type="ECO:0000259" key="26">
    <source>
        <dbReference type="Pfam" id="PF01433"/>
    </source>
</evidence>
<comment type="subunit">
    <text evidence="5">Homodimer; disulfide-linked.</text>
</comment>
<evidence type="ECO:0000256" key="4">
    <source>
        <dbReference type="ARBA" id="ARBA00010136"/>
    </source>
</evidence>
<evidence type="ECO:0000313" key="29">
    <source>
        <dbReference type="EMBL" id="TRY78714.1"/>
    </source>
</evidence>
<dbReference type="InterPro" id="IPR045357">
    <property type="entry name" value="Aminopeptidase_N-like_N"/>
</dbReference>
<dbReference type="Gene3D" id="1.25.50.20">
    <property type="match status" value="1"/>
</dbReference>
<reference evidence="29 30" key="1">
    <citation type="journal article" date="2018" name="Nat. Ecol. Evol.">
        <title>Genomic signatures of mitonuclear coevolution across populations of Tigriopus californicus.</title>
        <authorList>
            <person name="Barreto F.S."/>
            <person name="Watson E.T."/>
            <person name="Lima T.G."/>
            <person name="Willett C.S."/>
            <person name="Edmands S."/>
            <person name="Li W."/>
            <person name="Burton R.S."/>
        </authorList>
    </citation>
    <scope>NUCLEOTIDE SEQUENCE [LARGE SCALE GENOMIC DNA]</scope>
    <source>
        <strain evidence="29 30">San Diego</strain>
    </source>
</reference>
<keyword evidence="19" id="KW-1015">Disulfide bond</keyword>
<evidence type="ECO:0000256" key="16">
    <source>
        <dbReference type="ARBA" id="ARBA00022989"/>
    </source>
</evidence>